<proteinExistence type="predicted"/>
<organism evidence="1 2">
    <name type="scientific">Streptomyces triticagri</name>
    <dbReference type="NCBI Taxonomy" id="2293568"/>
    <lineage>
        <taxon>Bacteria</taxon>
        <taxon>Bacillati</taxon>
        <taxon>Actinomycetota</taxon>
        <taxon>Actinomycetes</taxon>
        <taxon>Kitasatosporales</taxon>
        <taxon>Streptomycetaceae</taxon>
        <taxon>Streptomyces</taxon>
    </lineage>
</organism>
<name>A0A372LYE3_9ACTN</name>
<reference evidence="1 2" key="1">
    <citation type="submission" date="2018-08" db="EMBL/GenBank/DDBJ databases">
        <title>Isolation, diversity and antifungal activity of Actinobacteria from wheat.</title>
        <authorList>
            <person name="Han C."/>
        </authorList>
    </citation>
    <scope>NUCLEOTIDE SEQUENCE [LARGE SCALE GENOMIC DNA]</scope>
    <source>
        <strain evidence="1 2">NEAU-YY421</strain>
    </source>
</reference>
<accession>A0A372LYE3</accession>
<evidence type="ECO:0000313" key="1">
    <source>
        <dbReference type="EMBL" id="RFU83283.1"/>
    </source>
</evidence>
<keyword evidence="2" id="KW-1185">Reference proteome</keyword>
<gene>
    <name evidence="1" type="ORF">DY218_28675</name>
</gene>
<protein>
    <submittedName>
        <fullName evidence="1">Uncharacterized protein</fullName>
    </submittedName>
</protein>
<dbReference type="EMBL" id="QUAK01000212">
    <property type="protein sequence ID" value="RFU83283.1"/>
    <property type="molecule type" value="Genomic_DNA"/>
</dbReference>
<dbReference type="AlphaFoldDB" id="A0A372LYE3"/>
<dbReference type="Proteomes" id="UP000263094">
    <property type="component" value="Unassembled WGS sequence"/>
</dbReference>
<comment type="caution">
    <text evidence="1">The sequence shown here is derived from an EMBL/GenBank/DDBJ whole genome shotgun (WGS) entry which is preliminary data.</text>
</comment>
<evidence type="ECO:0000313" key="2">
    <source>
        <dbReference type="Proteomes" id="UP000263094"/>
    </source>
</evidence>
<sequence>MAHDVRLIGELSLNGSGHRYGFHRGILSGQCFTEAKLSFIATIEAGVRPTIMRAGIHRSFLVAPDRLKVRSDVEAVSLRDFTKFLARLFQGEPYFFAMHP</sequence>